<comment type="subcellular location">
    <subcellularLocation>
        <location evidence="2 8">Cytoplasm</location>
    </subcellularLocation>
</comment>
<evidence type="ECO:0000256" key="5">
    <source>
        <dbReference type="ARBA" id="ARBA00022490"/>
    </source>
</evidence>
<evidence type="ECO:0000259" key="11">
    <source>
        <dbReference type="Pfam" id="PF00561"/>
    </source>
</evidence>
<organism evidence="12 13">
    <name type="scientific">Corynebacterium meridianum</name>
    <dbReference type="NCBI Taxonomy" id="2765363"/>
    <lineage>
        <taxon>Bacteria</taxon>
        <taxon>Bacillati</taxon>
        <taxon>Actinomycetota</taxon>
        <taxon>Actinomycetes</taxon>
        <taxon>Mycobacteriales</taxon>
        <taxon>Corynebacteriaceae</taxon>
        <taxon>Corynebacterium</taxon>
    </lineage>
</organism>
<feature type="active site" evidence="9">
    <location>
        <position position="282"/>
    </location>
</feature>
<feature type="domain" description="AB hydrolase-1" evidence="11">
    <location>
        <begin position="37"/>
        <end position="312"/>
    </location>
</feature>
<dbReference type="RefSeq" id="WP_198738348.1">
    <property type="nucleotide sequence ID" value="NZ_JAEIOS010000011.1"/>
</dbReference>
<accession>A0A934I8S1</accession>
<feature type="active site" description="Proton donor" evidence="9">
    <location>
        <position position="310"/>
    </location>
</feature>
<comment type="catalytic activity">
    <reaction evidence="1 8 10">
        <text>Release of N-terminal proline from a peptide.</text>
        <dbReference type="EC" id="3.4.11.5"/>
    </reaction>
</comment>
<dbReference type="AlphaFoldDB" id="A0A934I8S1"/>
<evidence type="ECO:0000313" key="13">
    <source>
        <dbReference type="Proteomes" id="UP000645966"/>
    </source>
</evidence>
<keyword evidence="4 8" id="KW-0031">Aminopeptidase</keyword>
<dbReference type="Pfam" id="PF00561">
    <property type="entry name" value="Abhydrolase_1"/>
    <property type="match status" value="1"/>
</dbReference>
<dbReference type="EMBL" id="JAEIOS010000011">
    <property type="protein sequence ID" value="MBI8989358.1"/>
    <property type="molecule type" value="Genomic_DNA"/>
</dbReference>
<evidence type="ECO:0000256" key="7">
    <source>
        <dbReference type="ARBA" id="ARBA00022801"/>
    </source>
</evidence>
<keyword evidence="5 8" id="KW-0963">Cytoplasm</keyword>
<comment type="caution">
    <text evidence="12">The sequence shown here is derived from an EMBL/GenBank/DDBJ whole genome shotgun (WGS) entry which is preliminary data.</text>
</comment>
<keyword evidence="7 8" id="KW-0378">Hydrolase</keyword>
<comment type="similarity">
    <text evidence="3 8 10">Belongs to the peptidase S33 family.</text>
</comment>
<dbReference type="EC" id="3.4.11.5" evidence="8 10"/>
<keyword evidence="13" id="KW-1185">Reference proteome</keyword>
<feature type="active site" description="Nucleophile" evidence="9">
    <location>
        <position position="120"/>
    </location>
</feature>
<evidence type="ECO:0000256" key="6">
    <source>
        <dbReference type="ARBA" id="ARBA00022670"/>
    </source>
</evidence>
<proteinExistence type="inferred from homology"/>
<keyword evidence="6 8" id="KW-0645">Protease</keyword>
<evidence type="ECO:0000256" key="10">
    <source>
        <dbReference type="RuleBase" id="RU003421"/>
    </source>
</evidence>
<evidence type="ECO:0000256" key="2">
    <source>
        <dbReference type="ARBA" id="ARBA00004496"/>
    </source>
</evidence>
<protein>
    <recommendedName>
        <fullName evidence="8 10">Proline iminopeptidase</fullName>
        <shortName evidence="8">PIP</shortName>
        <ecNumber evidence="8 10">3.4.11.5</ecNumber>
    </recommendedName>
    <alternativeName>
        <fullName evidence="8">Prolyl aminopeptidase</fullName>
    </alternativeName>
</protein>
<dbReference type="NCBIfam" id="TIGR01249">
    <property type="entry name" value="pro_imino_pep_1"/>
    <property type="match status" value="1"/>
</dbReference>
<dbReference type="InterPro" id="IPR029058">
    <property type="entry name" value="AB_hydrolase_fold"/>
</dbReference>
<dbReference type="PRINTS" id="PR00793">
    <property type="entry name" value="PROAMNOPTASE"/>
</dbReference>
<dbReference type="PANTHER" id="PTHR43722:SF1">
    <property type="entry name" value="PROLINE IMINOPEPTIDASE"/>
    <property type="match status" value="1"/>
</dbReference>
<dbReference type="PANTHER" id="PTHR43722">
    <property type="entry name" value="PROLINE IMINOPEPTIDASE"/>
    <property type="match status" value="1"/>
</dbReference>
<dbReference type="Gene3D" id="3.40.50.1820">
    <property type="entry name" value="alpha/beta hydrolase"/>
    <property type="match status" value="1"/>
</dbReference>
<dbReference type="InterPro" id="IPR002410">
    <property type="entry name" value="Peptidase_S33"/>
</dbReference>
<evidence type="ECO:0000256" key="4">
    <source>
        <dbReference type="ARBA" id="ARBA00022438"/>
    </source>
</evidence>
<evidence type="ECO:0000256" key="3">
    <source>
        <dbReference type="ARBA" id="ARBA00010088"/>
    </source>
</evidence>
<dbReference type="InterPro" id="IPR005944">
    <property type="entry name" value="Pro_iminopeptidase"/>
</dbReference>
<sequence length="336" mass="37288">MPTEFHPATEAHETGRLAVGDGQLIHYEVHGNPEGRPVVVVHGGPGGASDPTVSRFFDPERYRVIMFDQRGCGRSTPHLADPAVDLDRALAKNTTAHLISDMEKLREHLGVAGWQVFGGSWGSTLSLAYAQAHPDRVRELVLRGVFLLRRSELDWFYNGGADHLFPDLWEGYLEPVRRAHGGGDVAGLDLIAEYHRLLSDPDRAIALRAARAWTTWEKSTSALVVPDDVDGNLPDDYALAFARIENHYFFNGAFLRDGQLLEKSNIDRIRHIPAVIVQGRYDVVCPARSAWDLHRAWPEADLTICPTSGHSQMEREISRALVAATDRFADASPESC</sequence>
<dbReference type="GO" id="GO:0004177">
    <property type="term" value="F:aminopeptidase activity"/>
    <property type="evidence" value="ECO:0007669"/>
    <property type="project" value="UniProtKB-UniRule"/>
</dbReference>
<dbReference type="PIRSF" id="PIRSF006431">
    <property type="entry name" value="Pept_S33"/>
    <property type="match status" value="1"/>
</dbReference>
<reference evidence="12" key="1">
    <citation type="submission" date="2020-12" db="EMBL/GenBank/DDBJ databases">
        <title>Genome public.</title>
        <authorList>
            <person name="Sun Q."/>
        </authorList>
    </citation>
    <scope>NUCLEOTIDE SEQUENCE</scope>
    <source>
        <strain evidence="12">CCM 8863</strain>
    </source>
</reference>
<dbReference type="SUPFAM" id="SSF53474">
    <property type="entry name" value="alpha/beta-Hydrolases"/>
    <property type="match status" value="1"/>
</dbReference>
<dbReference type="Proteomes" id="UP000645966">
    <property type="component" value="Unassembled WGS sequence"/>
</dbReference>
<gene>
    <name evidence="12" type="primary">pip</name>
    <name evidence="12" type="ORF">JDV75_06225</name>
</gene>
<evidence type="ECO:0000256" key="8">
    <source>
        <dbReference type="PIRNR" id="PIRNR006431"/>
    </source>
</evidence>
<dbReference type="GO" id="GO:0006508">
    <property type="term" value="P:proteolysis"/>
    <property type="evidence" value="ECO:0007669"/>
    <property type="project" value="UniProtKB-KW"/>
</dbReference>
<evidence type="ECO:0000256" key="9">
    <source>
        <dbReference type="PIRSR" id="PIRSR006431-1"/>
    </source>
</evidence>
<evidence type="ECO:0000313" key="12">
    <source>
        <dbReference type="EMBL" id="MBI8989358.1"/>
    </source>
</evidence>
<evidence type="ECO:0000256" key="1">
    <source>
        <dbReference type="ARBA" id="ARBA00001585"/>
    </source>
</evidence>
<dbReference type="InterPro" id="IPR000073">
    <property type="entry name" value="AB_hydrolase_1"/>
</dbReference>
<dbReference type="GO" id="GO:0005737">
    <property type="term" value="C:cytoplasm"/>
    <property type="evidence" value="ECO:0007669"/>
    <property type="project" value="UniProtKB-SubCell"/>
</dbReference>
<name>A0A934I8S1_9CORY</name>